<accession>A0A444ZLP4</accession>
<evidence type="ECO:0000313" key="2">
    <source>
        <dbReference type="Proteomes" id="UP000289738"/>
    </source>
</evidence>
<keyword evidence="2" id="KW-1185">Reference proteome</keyword>
<reference evidence="1 2" key="1">
    <citation type="submission" date="2019-01" db="EMBL/GenBank/DDBJ databases">
        <title>Sequencing of cultivated peanut Arachis hypogaea provides insights into genome evolution and oil improvement.</title>
        <authorList>
            <person name="Chen X."/>
        </authorList>
    </citation>
    <scope>NUCLEOTIDE SEQUENCE [LARGE SCALE GENOMIC DNA]</scope>
    <source>
        <strain evidence="2">cv. Fuhuasheng</strain>
        <tissue evidence="1">Leaves</tissue>
    </source>
</reference>
<dbReference type="PANTHER" id="PTHR47291:SF1">
    <property type="entry name" value="PEPTIDE UPSTREAM PROTEIN"/>
    <property type="match status" value="1"/>
</dbReference>
<protein>
    <submittedName>
        <fullName evidence="1">Uncharacterized protein</fullName>
    </submittedName>
</protein>
<sequence length="80" mass="8863">MKKQLLDCGAKSLCVGEGSAMAVAAMKHMGFSSVTGVHRHRFFSLKQKKIVLFVIHTPQLESQSLQTRDTMLPRSSVTLM</sequence>
<dbReference type="Proteomes" id="UP000289738">
    <property type="component" value="Chromosome B04"/>
</dbReference>
<name>A0A444ZLP4_ARAHY</name>
<dbReference type="EMBL" id="SDMP01000014">
    <property type="protein sequence ID" value="RYR15072.1"/>
    <property type="molecule type" value="Genomic_DNA"/>
</dbReference>
<comment type="caution">
    <text evidence="1">The sequence shown here is derived from an EMBL/GenBank/DDBJ whole genome shotgun (WGS) entry which is preliminary data.</text>
</comment>
<dbReference type="AlphaFoldDB" id="A0A444ZLP4"/>
<dbReference type="PANTHER" id="PTHR47291">
    <property type="entry name" value="PEPTIDE UPSTREAM PROTEIN"/>
    <property type="match status" value="1"/>
</dbReference>
<evidence type="ECO:0000313" key="1">
    <source>
        <dbReference type="EMBL" id="RYR15072.1"/>
    </source>
</evidence>
<gene>
    <name evidence="1" type="ORF">Ahy_B04g071811</name>
</gene>
<organism evidence="1 2">
    <name type="scientific">Arachis hypogaea</name>
    <name type="common">Peanut</name>
    <dbReference type="NCBI Taxonomy" id="3818"/>
    <lineage>
        <taxon>Eukaryota</taxon>
        <taxon>Viridiplantae</taxon>
        <taxon>Streptophyta</taxon>
        <taxon>Embryophyta</taxon>
        <taxon>Tracheophyta</taxon>
        <taxon>Spermatophyta</taxon>
        <taxon>Magnoliopsida</taxon>
        <taxon>eudicotyledons</taxon>
        <taxon>Gunneridae</taxon>
        <taxon>Pentapetalae</taxon>
        <taxon>rosids</taxon>
        <taxon>fabids</taxon>
        <taxon>Fabales</taxon>
        <taxon>Fabaceae</taxon>
        <taxon>Papilionoideae</taxon>
        <taxon>50 kb inversion clade</taxon>
        <taxon>dalbergioids sensu lato</taxon>
        <taxon>Dalbergieae</taxon>
        <taxon>Pterocarpus clade</taxon>
        <taxon>Arachis</taxon>
    </lineage>
</organism>
<proteinExistence type="predicted"/>